<evidence type="ECO:0000256" key="5">
    <source>
        <dbReference type="ARBA" id="ARBA00022840"/>
    </source>
</evidence>
<keyword evidence="5 11" id="KW-0067">ATP-binding</keyword>
<keyword evidence="15" id="KW-0614">Plasmid</keyword>
<evidence type="ECO:0000313" key="15">
    <source>
        <dbReference type="EMBL" id="VEU56429.1"/>
    </source>
</evidence>
<comment type="catalytic activity">
    <reaction evidence="10">
        <text>ATP + H2O = ADP + phosphate + H(+)</text>
        <dbReference type="Rhea" id="RHEA:13065"/>
        <dbReference type="ChEBI" id="CHEBI:15377"/>
        <dbReference type="ChEBI" id="CHEBI:15378"/>
        <dbReference type="ChEBI" id="CHEBI:30616"/>
        <dbReference type="ChEBI" id="CHEBI:43474"/>
        <dbReference type="ChEBI" id="CHEBI:456216"/>
        <dbReference type="EC" id="5.6.2.4"/>
    </reaction>
</comment>
<evidence type="ECO:0000259" key="13">
    <source>
        <dbReference type="PROSITE" id="PS51198"/>
    </source>
</evidence>
<dbReference type="PROSITE" id="PS51217">
    <property type="entry name" value="UVRD_HELICASE_CTER"/>
    <property type="match status" value="1"/>
</dbReference>
<comment type="similarity">
    <text evidence="1">Belongs to the helicase family. UvrD subfamily.</text>
</comment>
<evidence type="ECO:0000256" key="8">
    <source>
        <dbReference type="ARBA" id="ARBA00034617"/>
    </source>
</evidence>
<dbReference type="GO" id="GO:0000725">
    <property type="term" value="P:recombinational repair"/>
    <property type="evidence" value="ECO:0007669"/>
    <property type="project" value="TreeGrafter"/>
</dbReference>
<feature type="domain" description="UvrD-like helicase C-terminal" evidence="14">
    <location>
        <begin position="292"/>
        <end position="569"/>
    </location>
</feature>
<evidence type="ECO:0000256" key="4">
    <source>
        <dbReference type="ARBA" id="ARBA00022806"/>
    </source>
</evidence>
<dbReference type="PANTHER" id="PTHR11070">
    <property type="entry name" value="UVRD / RECB / PCRA DNA HELICASE FAMILY MEMBER"/>
    <property type="match status" value="1"/>
</dbReference>
<dbReference type="GO" id="GO:0043138">
    <property type="term" value="F:3'-5' DNA helicase activity"/>
    <property type="evidence" value="ECO:0007669"/>
    <property type="project" value="UniProtKB-EC"/>
</dbReference>
<sequence>MNELDLKSLNEQQKEAVLYNDGPLRIIAGAGSGKTRVLTHKIVYLIKELHIREDKILALTFSNKAANEMKQRALSLLNNLNYQSEYEPTISTFHSLCAKILRREIHNMNYPNDFQIIDELDQKEVLRVVYSELNILQSEFTYNSIISFIQNQKSKLKSPNDLLNDPTYKDDLRAKIYERYQIHLNKAHTLDFEDLLVFVYKLFYDEEFAGVASKWENKFTHILVDEFQDTNWIQYMIVKRLASKTNNLTIVGDPDQTIYSWRNADINIIMNFDKDFPNCKTIKLEENYRSTKKILTVANNLISHNKNRLDKKLFTENPEGEEVEFFAGFSDEAEARWITSKINLLKKNRVQLKNIAILYRINSYSRAIEEALIQDNTIYKIFGSIKFYQREEIKDALAYLRVIHDGSEISLLRIINKPLRKIGDVTIDKLLKFAGENNLDLYKCLETKINEIHKKLSISTETLKNIIKLVNNIRWARRALQTNSIADTLKEFITNKIQYFEDIKKSEDEYEARMDNFQSLINAIASWEDKNKHGTIDEYLQEITLITDRDVEDDAASYVSLMTVHNAKGLEFDYVFVIGLSENIFPLRRAIVVSPNEDFTKIRNKNIELQKENMEALEEERRLAYVAMTRAKEKLFLSFSVGRNNNRRSRFIPEAGIRETKTIKVASSFSNSINISKNISLIAGDKISHSTYGVGEVLEVENDLIKVKFPNEKKIKTLNMYHESVKKWDEANDK</sequence>
<keyword evidence="6" id="KW-0238">DNA-binding</keyword>
<dbReference type="InterPro" id="IPR014016">
    <property type="entry name" value="UvrD-like_ATP-bd"/>
</dbReference>
<dbReference type="AlphaFoldDB" id="A0A448ZYS2"/>
<dbReference type="Gene3D" id="3.40.50.300">
    <property type="entry name" value="P-loop containing nucleotide triphosphate hydrolases"/>
    <property type="match status" value="2"/>
</dbReference>
<geneLocation type="plasmid" evidence="15">
    <name>2</name>
</geneLocation>
<dbReference type="PROSITE" id="PS51198">
    <property type="entry name" value="UVRD_HELICASE_ATP_BIND"/>
    <property type="match status" value="1"/>
</dbReference>
<evidence type="ECO:0000256" key="1">
    <source>
        <dbReference type="ARBA" id="ARBA00009922"/>
    </source>
</evidence>
<organism evidence="15">
    <name type="scientific">Metamycoplasma salivarium</name>
    <name type="common">Mycoplasma salivarium</name>
    <dbReference type="NCBI Taxonomy" id="2124"/>
    <lineage>
        <taxon>Bacteria</taxon>
        <taxon>Bacillati</taxon>
        <taxon>Mycoplasmatota</taxon>
        <taxon>Mycoplasmoidales</taxon>
        <taxon>Metamycoplasmataceae</taxon>
        <taxon>Metamycoplasma</taxon>
    </lineage>
</organism>
<dbReference type="RefSeq" id="WP_029670602.1">
    <property type="nucleotide sequence ID" value="NZ_BPLX01000002.1"/>
</dbReference>
<evidence type="ECO:0000256" key="12">
    <source>
        <dbReference type="SAM" id="Coils"/>
    </source>
</evidence>
<keyword evidence="12" id="KW-0175">Coiled coil</keyword>
<dbReference type="CDD" id="cd18807">
    <property type="entry name" value="SF1_C_UvrD"/>
    <property type="match status" value="1"/>
</dbReference>
<gene>
    <name evidence="15" type="primary">pcrA_2</name>
    <name evidence="15" type="ORF">NCTC10113_01338</name>
</gene>
<dbReference type="InterPro" id="IPR013986">
    <property type="entry name" value="DExx_box_DNA_helicase_dom_sf"/>
</dbReference>
<evidence type="ECO:0000256" key="7">
    <source>
        <dbReference type="ARBA" id="ARBA00023235"/>
    </source>
</evidence>
<reference evidence="15" key="1">
    <citation type="submission" date="2019-01" db="EMBL/GenBank/DDBJ databases">
        <authorList>
            <consortium name="Pathogen Informatics"/>
        </authorList>
    </citation>
    <scope>NUCLEOTIDE SEQUENCE [LARGE SCALE GENOMIC DNA]</scope>
    <source>
        <strain evidence="15">NCTC10113</strain>
    </source>
</reference>
<dbReference type="CDD" id="cd17932">
    <property type="entry name" value="DEXQc_UvrD"/>
    <property type="match status" value="1"/>
</dbReference>
<dbReference type="SUPFAM" id="SSF52540">
    <property type="entry name" value="P-loop containing nucleoside triphosphate hydrolases"/>
    <property type="match status" value="1"/>
</dbReference>
<dbReference type="PANTHER" id="PTHR11070:SF2">
    <property type="entry name" value="ATP-DEPENDENT DNA HELICASE SRS2"/>
    <property type="match status" value="1"/>
</dbReference>
<proteinExistence type="inferred from homology"/>
<dbReference type="InterPro" id="IPR000212">
    <property type="entry name" value="DNA_helicase_UvrD/REP"/>
</dbReference>
<dbReference type="Pfam" id="PF13361">
    <property type="entry name" value="UvrD_C"/>
    <property type="match status" value="1"/>
</dbReference>
<dbReference type="GO" id="GO:0005524">
    <property type="term" value="F:ATP binding"/>
    <property type="evidence" value="ECO:0007669"/>
    <property type="project" value="UniProtKB-UniRule"/>
</dbReference>
<name>A0A448ZYS2_METSV</name>
<dbReference type="EC" id="5.6.2.4" evidence="9"/>
<comment type="catalytic activity">
    <reaction evidence="8">
        <text>Couples ATP hydrolysis with the unwinding of duplex DNA by translocating in the 3'-5' direction.</text>
        <dbReference type="EC" id="5.6.2.4"/>
    </reaction>
</comment>
<feature type="coiled-coil region" evidence="12">
    <location>
        <begin position="599"/>
        <end position="634"/>
    </location>
</feature>
<evidence type="ECO:0000256" key="11">
    <source>
        <dbReference type="PROSITE-ProRule" id="PRU00560"/>
    </source>
</evidence>
<dbReference type="Pfam" id="PF00580">
    <property type="entry name" value="UvrD-helicase"/>
    <property type="match status" value="1"/>
</dbReference>
<feature type="binding site" evidence="11">
    <location>
        <begin position="28"/>
        <end position="35"/>
    </location>
    <ligand>
        <name>ATP</name>
        <dbReference type="ChEBI" id="CHEBI:30616"/>
    </ligand>
</feature>
<evidence type="ECO:0000256" key="2">
    <source>
        <dbReference type="ARBA" id="ARBA00022741"/>
    </source>
</evidence>
<keyword evidence="7" id="KW-0413">Isomerase</keyword>
<keyword evidence="2 11" id="KW-0547">Nucleotide-binding</keyword>
<keyword evidence="4 11" id="KW-0347">Helicase</keyword>
<dbReference type="InterPro" id="IPR014017">
    <property type="entry name" value="DNA_helicase_UvrD-like_C"/>
</dbReference>
<dbReference type="InterPro" id="IPR027417">
    <property type="entry name" value="P-loop_NTPase"/>
</dbReference>
<dbReference type="EMBL" id="LR214939">
    <property type="protein sequence ID" value="VEU56429.1"/>
    <property type="molecule type" value="Genomic_DNA"/>
</dbReference>
<evidence type="ECO:0000256" key="3">
    <source>
        <dbReference type="ARBA" id="ARBA00022801"/>
    </source>
</evidence>
<dbReference type="GO" id="GO:0005829">
    <property type="term" value="C:cytosol"/>
    <property type="evidence" value="ECO:0007669"/>
    <property type="project" value="TreeGrafter"/>
</dbReference>
<dbReference type="GO" id="GO:0003677">
    <property type="term" value="F:DNA binding"/>
    <property type="evidence" value="ECO:0007669"/>
    <property type="project" value="UniProtKB-KW"/>
</dbReference>
<dbReference type="Gene3D" id="1.10.10.160">
    <property type="match status" value="1"/>
</dbReference>
<dbReference type="Gene3D" id="1.10.486.10">
    <property type="entry name" value="PCRA, domain 4"/>
    <property type="match status" value="1"/>
</dbReference>
<dbReference type="GO" id="GO:0016887">
    <property type="term" value="F:ATP hydrolysis activity"/>
    <property type="evidence" value="ECO:0007669"/>
    <property type="project" value="RHEA"/>
</dbReference>
<evidence type="ECO:0000256" key="9">
    <source>
        <dbReference type="ARBA" id="ARBA00034808"/>
    </source>
</evidence>
<accession>A0A448ZYS2</accession>
<evidence type="ECO:0000256" key="10">
    <source>
        <dbReference type="ARBA" id="ARBA00048988"/>
    </source>
</evidence>
<feature type="domain" description="UvrD-like helicase ATP-binding" evidence="13">
    <location>
        <begin position="7"/>
        <end position="291"/>
    </location>
</feature>
<dbReference type="GO" id="GO:0033202">
    <property type="term" value="C:DNA helicase complex"/>
    <property type="evidence" value="ECO:0007669"/>
    <property type="project" value="TreeGrafter"/>
</dbReference>
<protein>
    <recommendedName>
        <fullName evidence="9">DNA 3'-5' helicase</fullName>
        <ecNumber evidence="9">5.6.2.4</ecNumber>
    </recommendedName>
</protein>
<evidence type="ECO:0000259" key="14">
    <source>
        <dbReference type="PROSITE" id="PS51217"/>
    </source>
</evidence>
<evidence type="ECO:0000256" key="6">
    <source>
        <dbReference type="ARBA" id="ARBA00023125"/>
    </source>
</evidence>
<keyword evidence="3 11" id="KW-0378">Hydrolase</keyword>